<dbReference type="OrthoDB" id="5491447at2"/>
<feature type="signal peptide" evidence="2">
    <location>
        <begin position="1"/>
        <end position="21"/>
    </location>
</feature>
<protein>
    <recommendedName>
        <fullName evidence="3">Protein-glutamine gamma-glutamyltransferase-like C-terminal domain-containing protein</fullName>
    </recommendedName>
</protein>
<dbReference type="Proteomes" id="UP000184225">
    <property type="component" value="Unassembled WGS sequence"/>
</dbReference>
<evidence type="ECO:0000256" key="2">
    <source>
        <dbReference type="SAM" id="SignalP"/>
    </source>
</evidence>
<reference evidence="4 5" key="1">
    <citation type="submission" date="2016-11" db="EMBL/GenBank/DDBJ databases">
        <authorList>
            <person name="Jaros S."/>
            <person name="Januszkiewicz K."/>
            <person name="Wedrychowicz H."/>
        </authorList>
    </citation>
    <scope>NUCLEOTIDE SEQUENCE [LARGE SCALE GENOMIC DNA]</scope>
    <source>
        <strain evidence="4 5">DSM 21425</strain>
    </source>
</reference>
<evidence type="ECO:0000259" key="3">
    <source>
        <dbReference type="Pfam" id="PF13559"/>
    </source>
</evidence>
<organism evidence="4 5">
    <name type="scientific">Mesonia phycicola</name>
    <dbReference type="NCBI Taxonomy" id="579105"/>
    <lineage>
        <taxon>Bacteria</taxon>
        <taxon>Pseudomonadati</taxon>
        <taxon>Bacteroidota</taxon>
        <taxon>Flavobacteriia</taxon>
        <taxon>Flavobacteriales</taxon>
        <taxon>Flavobacteriaceae</taxon>
        <taxon>Mesonia</taxon>
    </lineage>
</organism>
<dbReference type="STRING" id="579105.SAMN04488096_102374"/>
<dbReference type="RefSeq" id="WP_073148717.1">
    <property type="nucleotide sequence ID" value="NZ_FQYY01000002.1"/>
</dbReference>
<keyword evidence="5" id="KW-1185">Reference proteome</keyword>
<sequence length="248" mass="29774">MKLLHYPLILIFLLSVSIVTAQKDTLVPQDFEYDHTQNLQPVSFNKNDIEDFKSDTDFNYSEINENEGWWYRFKRWGYNIWDSFWKWLWGDYKANTLLAFFIKNLPYLILFLVICFTVYLFIKINPGGKTLKKQDAGKVFLSEEEKIIYTEDIQQLVQTALQNKQYRLAVRYSYLLVLKNLKDKEIIDYQFQKTNHDYLAEISSAQLNQHFQKVTKVYDFVWYGDFPISESEYKIAEKEFTAFQNQLN</sequence>
<feature type="chain" id="PRO_5009916257" description="Protein-glutamine gamma-glutamyltransferase-like C-terminal domain-containing protein" evidence="2">
    <location>
        <begin position="22"/>
        <end position="248"/>
    </location>
</feature>
<dbReference type="EMBL" id="FQYY01000002">
    <property type="protein sequence ID" value="SHI56207.1"/>
    <property type="molecule type" value="Genomic_DNA"/>
</dbReference>
<gene>
    <name evidence="4" type="ORF">SAMN04488096_102374</name>
</gene>
<evidence type="ECO:0000313" key="4">
    <source>
        <dbReference type="EMBL" id="SHI56207.1"/>
    </source>
</evidence>
<name>A0A1M6C585_9FLAO</name>
<proteinExistence type="predicted"/>
<keyword evidence="2" id="KW-0732">Signal</keyword>
<feature type="transmembrane region" description="Helical" evidence="1">
    <location>
        <begin position="105"/>
        <end position="122"/>
    </location>
</feature>
<evidence type="ECO:0000256" key="1">
    <source>
        <dbReference type="SAM" id="Phobius"/>
    </source>
</evidence>
<accession>A0A1M6C585</accession>
<evidence type="ECO:0000313" key="5">
    <source>
        <dbReference type="Proteomes" id="UP000184225"/>
    </source>
</evidence>
<dbReference type="AlphaFoldDB" id="A0A1M6C585"/>
<keyword evidence="1" id="KW-0812">Transmembrane</keyword>
<feature type="domain" description="Protein-glutamine gamma-glutamyltransferase-like C-terminal" evidence="3">
    <location>
        <begin position="174"/>
        <end position="236"/>
    </location>
</feature>
<dbReference type="Pfam" id="PF13559">
    <property type="entry name" value="DUF4129"/>
    <property type="match status" value="1"/>
</dbReference>
<dbReference type="InterPro" id="IPR025403">
    <property type="entry name" value="TgpA-like_C"/>
</dbReference>
<keyword evidence="1" id="KW-0472">Membrane</keyword>
<keyword evidence="1" id="KW-1133">Transmembrane helix</keyword>